<accession>A0ABQ1VXJ9</accession>
<dbReference type="InterPro" id="IPR050553">
    <property type="entry name" value="Thioredoxin_ResA/DsbE_sf"/>
</dbReference>
<evidence type="ECO:0000256" key="3">
    <source>
        <dbReference type="ARBA" id="ARBA00023157"/>
    </source>
</evidence>
<organism evidence="6 7">
    <name type="scientific">Pontibacter amylolyticus</name>
    <dbReference type="NCBI Taxonomy" id="1424080"/>
    <lineage>
        <taxon>Bacteria</taxon>
        <taxon>Pseudomonadati</taxon>
        <taxon>Bacteroidota</taxon>
        <taxon>Cytophagia</taxon>
        <taxon>Cytophagales</taxon>
        <taxon>Hymenobacteraceae</taxon>
        <taxon>Pontibacter</taxon>
    </lineage>
</organism>
<dbReference type="PROSITE" id="PS51352">
    <property type="entry name" value="THIOREDOXIN_2"/>
    <property type="match status" value="1"/>
</dbReference>
<protein>
    <submittedName>
        <fullName evidence="6">Thiol:disulfide interchange protein</fullName>
    </submittedName>
</protein>
<dbReference type="CDD" id="cd02966">
    <property type="entry name" value="TlpA_like_family"/>
    <property type="match status" value="1"/>
</dbReference>
<sequence length="310" mass="34734">MKNGEFSFTLPVDEPYMVSIGDDHTGGKVFFVEPGTIFFNGVKNLHEANIHSSAPNSLNNQLADLEQRITHANGGSILAIQDSLAAAMKRKDRVKVEELKERVEKGEALMKAEIISFIRQHPSSHASAFLLPAIYDKKNPEESLALFKSLSLEVQTSDLGQHFMSLTVPKNTIAVGFKAPAFALDHNNRKLTLDQFRGKVVLLEFWASWCAPCLKDMPELIKIADSHKRQGFEVLAISLDVDDEKMQKAMDKYQMPFIHYTDLKGWYSHLAEKYNVNAIPYNFLIDQEGNIAAINVKGAELTEKLASLLK</sequence>
<keyword evidence="2" id="KW-0201">Cytochrome c-type biogenesis</keyword>
<dbReference type="InterPro" id="IPR036249">
    <property type="entry name" value="Thioredoxin-like_sf"/>
</dbReference>
<dbReference type="InterPro" id="IPR013766">
    <property type="entry name" value="Thioredoxin_domain"/>
</dbReference>
<reference evidence="7" key="1">
    <citation type="journal article" date="2019" name="Int. J. Syst. Evol. Microbiol.">
        <title>The Global Catalogue of Microorganisms (GCM) 10K type strain sequencing project: providing services to taxonomists for standard genome sequencing and annotation.</title>
        <authorList>
            <consortium name="The Broad Institute Genomics Platform"/>
            <consortium name="The Broad Institute Genome Sequencing Center for Infectious Disease"/>
            <person name="Wu L."/>
            <person name="Ma J."/>
        </authorList>
    </citation>
    <scope>NUCLEOTIDE SEQUENCE [LARGE SCALE GENOMIC DNA]</scope>
    <source>
        <strain evidence="7">CGMCC 1.12749</strain>
    </source>
</reference>
<evidence type="ECO:0000313" key="6">
    <source>
        <dbReference type="EMBL" id="GGG04191.1"/>
    </source>
</evidence>
<evidence type="ECO:0000256" key="4">
    <source>
        <dbReference type="ARBA" id="ARBA00023284"/>
    </source>
</evidence>
<dbReference type="InterPro" id="IPR017937">
    <property type="entry name" value="Thioredoxin_CS"/>
</dbReference>
<name>A0ABQ1VXJ9_9BACT</name>
<dbReference type="InterPro" id="IPR025380">
    <property type="entry name" value="DUF4369"/>
</dbReference>
<dbReference type="PANTHER" id="PTHR42852">
    <property type="entry name" value="THIOL:DISULFIDE INTERCHANGE PROTEIN DSBE"/>
    <property type="match status" value="1"/>
</dbReference>
<evidence type="ECO:0000259" key="5">
    <source>
        <dbReference type="PROSITE" id="PS51352"/>
    </source>
</evidence>
<evidence type="ECO:0000256" key="1">
    <source>
        <dbReference type="ARBA" id="ARBA00004196"/>
    </source>
</evidence>
<dbReference type="Pfam" id="PF14289">
    <property type="entry name" value="DUF4369"/>
    <property type="match status" value="1"/>
</dbReference>
<dbReference type="Gene3D" id="3.40.30.10">
    <property type="entry name" value="Glutaredoxin"/>
    <property type="match status" value="1"/>
</dbReference>
<dbReference type="PROSITE" id="PS00194">
    <property type="entry name" value="THIOREDOXIN_1"/>
    <property type="match status" value="1"/>
</dbReference>
<dbReference type="InterPro" id="IPR013740">
    <property type="entry name" value="Redoxin"/>
</dbReference>
<dbReference type="EMBL" id="BMFP01000001">
    <property type="protein sequence ID" value="GGG04191.1"/>
    <property type="molecule type" value="Genomic_DNA"/>
</dbReference>
<comment type="subcellular location">
    <subcellularLocation>
        <location evidence="1">Cell envelope</location>
    </subcellularLocation>
</comment>
<keyword evidence="3" id="KW-1015">Disulfide bond</keyword>
<evidence type="ECO:0000256" key="2">
    <source>
        <dbReference type="ARBA" id="ARBA00022748"/>
    </source>
</evidence>
<dbReference type="Pfam" id="PF08534">
    <property type="entry name" value="Redoxin"/>
    <property type="match status" value="1"/>
</dbReference>
<evidence type="ECO:0000313" key="7">
    <source>
        <dbReference type="Proteomes" id="UP000634043"/>
    </source>
</evidence>
<comment type="caution">
    <text evidence="6">The sequence shown here is derived from an EMBL/GenBank/DDBJ whole genome shotgun (WGS) entry which is preliminary data.</text>
</comment>
<gene>
    <name evidence="6" type="ORF">GCM10011323_06200</name>
</gene>
<dbReference type="SUPFAM" id="SSF52833">
    <property type="entry name" value="Thioredoxin-like"/>
    <property type="match status" value="1"/>
</dbReference>
<dbReference type="Proteomes" id="UP000634043">
    <property type="component" value="Unassembled WGS sequence"/>
</dbReference>
<feature type="domain" description="Thioredoxin" evidence="5">
    <location>
        <begin position="173"/>
        <end position="310"/>
    </location>
</feature>
<dbReference type="PANTHER" id="PTHR42852:SF6">
    <property type="entry name" value="THIOL:DISULFIDE INTERCHANGE PROTEIN DSBE"/>
    <property type="match status" value="1"/>
</dbReference>
<keyword evidence="4" id="KW-0676">Redox-active center</keyword>
<keyword evidence="7" id="KW-1185">Reference proteome</keyword>
<proteinExistence type="predicted"/>